<protein>
    <submittedName>
        <fullName evidence="4">Slipin family protein</fullName>
    </submittedName>
</protein>
<dbReference type="InterPro" id="IPR001972">
    <property type="entry name" value="Stomatin_HflK_fam"/>
</dbReference>
<reference evidence="4" key="1">
    <citation type="journal article" date="2020" name="mSystems">
        <title>Genome- and Community-Level Interaction Insights into Carbon Utilization and Element Cycling Functions of Hydrothermarchaeota in Hydrothermal Sediment.</title>
        <authorList>
            <person name="Zhou Z."/>
            <person name="Liu Y."/>
            <person name="Xu W."/>
            <person name="Pan J."/>
            <person name="Luo Z.H."/>
            <person name="Li M."/>
        </authorList>
    </citation>
    <scope>NUCLEOTIDE SEQUENCE [LARGE SCALE GENOMIC DNA]</scope>
    <source>
        <strain evidence="4">SpSt-456</strain>
    </source>
</reference>
<dbReference type="FunFam" id="3.30.479.30:FF:000004">
    <property type="entry name" value="Putative membrane protease family, stomatin"/>
    <property type="match status" value="1"/>
</dbReference>
<evidence type="ECO:0000313" key="4">
    <source>
        <dbReference type="EMBL" id="HFK98155.1"/>
    </source>
</evidence>
<dbReference type="CDD" id="cd08826">
    <property type="entry name" value="SPFH_eoslipins_u1"/>
    <property type="match status" value="1"/>
</dbReference>
<dbReference type="Gene3D" id="6.10.250.2090">
    <property type="match status" value="1"/>
</dbReference>
<gene>
    <name evidence="4" type="ORF">ENS06_12655</name>
</gene>
<evidence type="ECO:0000256" key="1">
    <source>
        <dbReference type="ARBA" id="ARBA00004167"/>
    </source>
</evidence>
<evidence type="ECO:0000256" key="2">
    <source>
        <dbReference type="ARBA" id="ARBA00008164"/>
    </source>
</evidence>
<dbReference type="GO" id="GO:0005886">
    <property type="term" value="C:plasma membrane"/>
    <property type="evidence" value="ECO:0007669"/>
    <property type="project" value="InterPro"/>
</dbReference>
<dbReference type="Gene3D" id="3.30.479.30">
    <property type="entry name" value="Band 7 domain"/>
    <property type="match status" value="1"/>
</dbReference>
<dbReference type="PANTHER" id="PTHR10264">
    <property type="entry name" value="BAND 7 PROTEIN-RELATED"/>
    <property type="match status" value="1"/>
</dbReference>
<dbReference type="PANTHER" id="PTHR10264:SF19">
    <property type="entry name" value="AT06885P-RELATED"/>
    <property type="match status" value="1"/>
</dbReference>
<dbReference type="InterPro" id="IPR001107">
    <property type="entry name" value="Band_7"/>
</dbReference>
<dbReference type="GO" id="GO:0098552">
    <property type="term" value="C:side of membrane"/>
    <property type="evidence" value="ECO:0007669"/>
    <property type="project" value="UniProtKB-ARBA"/>
</dbReference>
<dbReference type="SMART" id="SM00244">
    <property type="entry name" value="PHB"/>
    <property type="match status" value="1"/>
</dbReference>
<dbReference type="PRINTS" id="PR00721">
    <property type="entry name" value="STOMATIN"/>
</dbReference>
<comment type="similarity">
    <text evidence="2">Belongs to the band 7/mec-2 family.</text>
</comment>
<sequence>MSLYGLATVVVLVVLFLANAIRVLNEYERGVVFRLGRVIAAKGPGLILLIPVVDRMQKVSLRLVAADVPPQDVITRDNVSVKVNAVIYFRVVDPVKAVISVENYLYATSQLAQTTLRSVCGQAELDELLAEREKINAHIQDILDRHTDPWGIKVTVVELKHIDLPQEMQRAMARQAEAERERRAKVIHAEGEFQAADRLREAAQIIQQNPMAMQLRYLQTLREIASENNSTTIFPVPIDLIRPFLSETAATTVKAKKESDNG</sequence>
<dbReference type="InterPro" id="IPR043202">
    <property type="entry name" value="Band-7_stomatin-like"/>
</dbReference>
<dbReference type="Pfam" id="PF01145">
    <property type="entry name" value="Band_7"/>
    <property type="match status" value="1"/>
</dbReference>
<dbReference type="AlphaFoldDB" id="A0A832EK88"/>
<feature type="domain" description="Band 7" evidence="3">
    <location>
        <begin position="19"/>
        <end position="176"/>
    </location>
</feature>
<name>A0A832EK88_9BACT</name>
<evidence type="ECO:0000259" key="3">
    <source>
        <dbReference type="SMART" id="SM00244"/>
    </source>
</evidence>
<comment type="caution">
    <text evidence="4">The sequence shown here is derived from an EMBL/GenBank/DDBJ whole genome shotgun (WGS) entry which is preliminary data.</text>
</comment>
<organism evidence="4">
    <name type="scientific">Desulfacinum infernum</name>
    <dbReference type="NCBI Taxonomy" id="35837"/>
    <lineage>
        <taxon>Bacteria</taxon>
        <taxon>Pseudomonadati</taxon>
        <taxon>Thermodesulfobacteriota</taxon>
        <taxon>Syntrophobacteria</taxon>
        <taxon>Syntrophobacterales</taxon>
        <taxon>Syntrophobacteraceae</taxon>
        <taxon>Desulfacinum</taxon>
    </lineage>
</organism>
<proteinExistence type="inferred from homology"/>
<accession>A0A832EK88</accession>
<dbReference type="InterPro" id="IPR036013">
    <property type="entry name" value="Band_7/SPFH_dom_sf"/>
</dbReference>
<dbReference type="SUPFAM" id="SSF117892">
    <property type="entry name" value="Band 7/SPFH domain"/>
    <property type="match status" value="1"/>
</dbReference>
<dbReference type="EMBL" id="DSTK01000037">
    <property type="protein sequence ID" value="HFK98155.1"/>
    <property type="molecule type" value="Genomic_DNA"/>
</dbReference>
<comment type="subcellular location">
    <subcellularLocation>
        <location evidence="1">Membrane</location>
        <topology evidence="1">Single-pass membrane protein</topology>
    </subcellularLocation>
</comment>